<organism evidence="1 2">
    <name type="scientific">Melastoma candidum</name>
    <dbReference type="NCBI Taxonomy" id="119954"/>
    <lineage>
        <taxon>Eukaryota</taxon>
        <taxon>Viridiplantae</taxon>
        <taxon>Streptophyta</taxon>
        <taxon>Embryophyta</taxon>
        <taxon>Tracheophyta</taxon>
        <taxon>Spermatophyta</taxon>
        <taxon>Magnoliopsida</taxon>
        <taxon>eudicotyledons</taxon>
        <taxon>Gunneridae</taxon>
        <taxon>Pentapetalae</taxon>
        <taxon>rosids</taxon>
        <taxon>malvids</taxon>
        <taxon>Myrtales</taxon>
        <taxon>Melastomataceae</taxon>
        <taxon>Melastomatoideae</taxon>
        <taxon>Melastomateae</taxon>
        <taxon>Melastoma</taxon>
    </lineage>
</organism>
<dbReference type="EMBL" id="CM042884">
    <property type="protein sequence ID" value="KAI4370244.1"/>
    <property type="molecule type" value="Genomic_DNA"/>
</dbReference>
<dbReference type="Proteomes" id="UP001057402">
    <property type="component" value="Chromosome 5"/>
</dbReference>
<gene>
    <name evidence="1" type="ORF">MLD38_018614</name>
</gene>
<sequence length="347" mass="38223">MGREVKIMQMDKHPHNPVVIANDGSFETKVRVSPRVAGVNVEKECNVKEHTAENPDVEECKEKMAVLRVRSTNLEEKTGESKTSGTPIAKCSPNGNGRVNFTIPTPVSVVTEKNGASVIQSIGTESPASMKSPNLNTMNSPFETPQPNSPTKSKKHLNHRHIDDEDAFSVASSTAASARSLRSIKSNITVGTAPTFKSGERAEKRKEFYMKLEERHRALEEERSKCEARTKEEQEAAIKQLRKSMVFKANPVPNFYYEPPSPKPELKKLPLTRPVSPKFGRRKSCSDAVKSETGETKGTCARNLRHSAGNSQRQESGLNIVQKLGGIVKAKKQPASEQPGKNLAIEL</sequence>
<proteinExistence type="predicted"/>
<keyword evidence="2" id="KW-1185">Reference proteome</keyword>
<comment type="caution">
    <text evidence="1">The sequence shown here is derived from an EMBL/GenBank/DDBJ whole genome shotgun (WGS) entry which is preliminary data.</text>
</comment>
<name>A0ACB9QUJ7_9MYRT</name>
<reference evidence="2" key="1">
    <citation type="journal article" date="2023" name="Front. Plant Sci.">
        <title>Chromosomal-level genome assembly of Melastoma candidum provides insights into trichome evolution.</title>
        <authorList>
            <person name="Zhong Y."/>
            <person name="Wu W."/>
            <person name="Sun C."/>
            <person name="Zou P."/>
            <person name="Liu Y."/>
            <person name="Dai S."/>
            <person name="Zhou R."/>
        </authorList>
    </citation>
    <scope>NUCLEOTIDE SEQUENCE [LARGE SCALE GENOMIC DNA]</scope>
</reference>
<evidence type="ECO:0000313" key="1">
    <source>
        <dbReference type="EMBL" id="KAI4370244.1"/>
    </source>
</evidence>
<evidence type="ECO:0000313" key="2">
    <source>
        <dbReference type="Proteomes" id="UP001057402"/>
    </source>
</evidence>
<protein>
    <submittedName>
        <fullName evidence="1">Uncharacterized protein</fullName>
    </submittedName>
</protein>
<accession>A0ACB9QUJ7</accession>